<dbReference type="UniPathway" id="UPA00142">
    <property type="reaction ID" value="UER00209"/>
</dbReference>
<dbReference type="EC" id="6.3.2.2" evidence="3 10"/>
<dbReference type="OMA" id="IAHMFIR"/>
<keyword evidence="4 10" id="KW-0436">Ligase</keyword>
<dbReference type="Proteomes" id="UP000189513">
    <property type="component" value="Unassembled WGS sequence"/>
</dbReference>
<reference evidence="12" key="1">
    <citation type="journal article" date="2017" name="Genome Announc.">
        <title>Genome sequences of Cyberlindnera fabianii 65, Pichia kudriavzevii 129, and Saccharomyces cerevisiae 131 isolated from fermented masau fruits in Zimbabwe.</title>
        <authorList>
            <person name="van Rijswijck I.M.H."/>
            <person name="Derks M.F.L."/>
            <person name="Abee T."/>
            <person name="de Ridder D."/>
            <person name="Smid E.J."/>
        </authorList>
    </citation>
    <scope>NUCLEOTIDE SEQUENCE [LARGE SCALE GENOMIC DNA]</scope>
    <source>
        <strain evidence="12">65</strain>
    </source>
</reference>
<dbReference type="AlphaFoldDB" id="A0A1V2LCM2"/>
<keyword evidence="7 10" id="KW-0067">ATP-binding</keyword>
<keyword evidence="6 10" id="KW-0547">Nucleotide-binding</keyword>
<dbReference type="GO" id="GO:0006750">
    <property type="term" value="P:glutathione biosynthetic process"/>
    <property type="evidence" value="ECO:0007669"/>
    <property type="project" value="UniProtKB-UniRule"/>
</dbReference>
<name>A0A1V2LCM2_CYBFA</name>
<sequence>MGLLSLGTPLPWELSAAHSEHVRDNGLKQLVNMFNAAYERSDDKYLWGDEVEYILVKLDCVNHAAKISIDKDYILEDLNRDGESMFKLAVGSNVNFHPEYGRYMLEATPVRPYNGDDLADYEYVEKNMVLRRVIAKKALNDSSIKPLTITVFPHLGVGDFTFPSSTANGPASTSLFLPDEIINRHVRFPTLTANIRKRRGEKVAINVPMYQDTNTPKCDDSIPNRDLYPHDEEPFLGASKPGHIYMDSMGFGMGCSCLQVTVQAPSLNKSRYLYDSWVNFTPVFLALTAAAPVFKGFLAEQDVRWNVISGSVDDRTPFERNVAPLKEGNSYGGIRPEDQSKAQRIPKSRYDSVDSYLGDITTDFKATGKAVYKFFSPSLNDLSPPINTKVLNTLRENAMFDEPLARHFAHLYIRDPVVIFNERITQDNTNETDHFENIQSTNWQTLRFKPPTQAAVPSNKSVPGWRIEFRPMEIQITDFENAAFSIVIALFGQAILENEWNFYIPISYVEKNMKTAHKRDAVLNEKFWFKKDIEDKGFEVAELSIGEIINGCKEFKGVVPIIKAHLEKHYNITEKELSAGGAHERLFYYLELVSKRANGEILTNARFIRNFLTSHETYAHDSKVTTQMNYDLMEKITQLTDGKSAHELFGNQIGEYLSRVPKPVLDQ</sequence>
<proteinExistence type="inferred from homology"/>
<dbReference type="Pfam" id="PF03074">
    <property type="entry name" value="GCS"/>
    <property type="match status" value="1"/>
</dbReference>
<evidence type="ECO:0000256" key="7">
    <source>
        <dbReference type="ARBA" id="ARBA00022840"/>
    </source>
</evidence>
<evidence type="ECO:0000256" key="10">
    <source>
        <dbReference type="RuleBase" id="RU367135"/>
    </source>
</evidence>
<evidence type="ECO:0000313" key="12">
    <source>
        <dbReference type="Proteomes" id="UP000189513"/>
    </source>
</evidence>
<dbReference type="InterPro" id="IPR004308">
    <property type="entry name" value="GCS"/>
</dbReference>
<dbReference type="GO" id="GO:0004357">
    <property type="term" value="F:glutamate-cysteine ligase activity"/>
    <property type="evidence" value="ECO:0007669"/>
    <property type="project" value="UniProtKB-UniRule"/>
</dbReference>
<dbReference type="Gene3D" id="1.10.8.960">
    <property type="match status" value="1"/>
</dbReference>
<evidence type="ECO:0000256" key="5">
    <source>
        <dbReference type="ARBA" id="ARBA00022684"/>
    </source>
</evidence>
<dbReference type="PANTHER" id="PTHR11164">
    <property type="entry name" value="GLUTAMATE CYSTEINE LIGASE"/>
    <property type="match status" value="1"/>
</dbReference>
<evidence type="ECO:0000313" key="11">
    <source>
        <dbReference type="EMBL" id="ONH69609.1"/>
    </source>
</evidence>
<dbReference type="Gene3D" id="3.30.590.50">
    <property type="match status" value="2"/>
</dbReference>
<evidence type="ECO:0000256" key="9">
    <source>
        <dbReference type="ARBA" id="ARBA00032122"/>
    </source>
</evidence>
<evidence type="ECO:0000256" key="4">
    <source>
        <dbReference type="ARBA" id="ARBA00022598"/>
    </source>
</evidence>
<evidence type="ECO:0000256" key="1">
    <source>
        <dbReference type="ARBA" id="ARBA00005006"/>
    </source>
</evidence>
<evidence type="ECO:0000256" key="6">
    <source>
        <dbReference type="ARBA" id="ARBA00022741"/>
    </source>
</evidence>
<dbReference type="FunFam" id="3.30.590.50:FF:000002">
    <property type="entry name" value="Glutamate--cysteine ligase catalytic subunit"/>
    <property type="match status" value="1"/>
</dbReference>
<comment type="similarity">
    <text evidence="2 10">Belongs to the glutamate--cysteine ligase type 3 family.</text>
</comment>
<organism evidence="11 12">
    <name type="scientific">Cyberlindnera fabianii</name>
    <name type="common">Yeast</name>
    <name type="synonym">Hansenula fabianii</name>
    <dbReference type="NCBI Taxonomy" id="36022"/>
    <lineage>
        <taxon>Eukaryota</taxon>
        <taxon>Fungi</taxon>
        <taxon>Dikarya</taxon>
        <taxon>Ascomycota</taxon>
        <taxon>Saccharomycotina</taxon>
        <taxon>Saccharomycetes</taxon>
        <taxon>Phaffomycetales</taxon>
        <taxon>Phaffomycetaceae</taxon>
        <taxon>Cyberlindnera</taxon>
    </lineage>
</organism>
<comment type="caution">
    <text evidence="11">The sequence shown here is derived from an EMBL/GenBank/DDBJ whole genome shotgun (WGS) entry which is preliminary data.</text>
</comment>
<dbReference type="PANTHER" id="PTHR11164:SF0">
    <property type="entry name" value="GLUTAMATE--CYSTEINE LIGASE CATALYTIC SUBUNIT"/>
    <property type="match status" value="1"/>
</dbReference>
<evidence type="ECO:0000256" key="8">
    <source>
        <dbReference type="ARBA" id="ARBA00030585"/>
    </source>
</evidence>
<keyword evidence="5 10" id="KW-0317">Glutathione biosynthesis</keyword>
<dbReference type="GO" id="GO:0005524">
    <property type="term" value="F:ATP binding"/>
    <property type="evidence" value="ECO:0007669"/>
    <property type="project" value="UniProtKB-UniRule"/>
</dbReference>
<gene>
    <name evidence="11" type="ORF">BON22_0094</name>
</gene>
<dbReference type="VEuPathDB" id="FungiDB:BON22_0094"/>
<dbReference type="EMBL" id="MPUK01000001">
    <property type="protein sequence ID" value="ONH69609.1"/>
    <property type="molecule type" value="Genomic_DNA"/>
</dbReference>
<dbReference type="SUPFAM" id="SSF55931">
    <property type="entry name" value="Glutamine synthetase/guanido kinase"/>
    <property type="match status" value="1"/>
</dbReference>
<accession>A0A1V2LCM2</accession>
<comment type="catalytic activity">
    <reaction evidence="10">
        <text>L-cysteine + L-glutamate + ATP = gamma-L-glutamyl-L-cysteine + ADP + phosphate + H(+)</text>
        <dbReference type="Rhea" id="RHEA:13285"/>
        <dbReference type="ChEBI" id="CHEBI:15378"/>
        <dbReference type="ChEBI" id="CHEBI:29985"/>
        <dbReference type="ChEBI" id="CHEBI:30616"/>
        <dbReference type="ChEBI" id="CHEBI:35235"/>
        <dbReference type="ChEBI" id="CHEBI:43474"/>
        <dbReference type="ChEBI" id="CHEBI:58173"/>
        <dbReference type="ChEBI" id="CHEBI:456216"/>
        <dbReference type="EC" id="6.3.2.2"/>
    </reaction>
</comment>
<comment type="pathway">
    <text evidence="1 10">Sulfur metabolism; glutathione biosynthesis; glutathione from L-cysteine and L-glutamate: step 1/2.</text>
</comment>
<protein>
    <recommendedName>
        <fullName evidence="3 10">Glutamate--cysteine ligase</fullName>
        <ecNumber evidence="3 10">6.3.2.2</ecNumber>
    </recommendedName>
    <alternativeName>
        <fullName evidence="9 10">Gamma-ECS</fullName>
    </alternativeName>
    <alternativeName>
        <fullName evidence="8 10">Gamma-glutamylcysteine synthetase</fullName>
    </alternativeName>
</protein>
<dbReference type="InterPro" id="IPR014746">
    <property type="entry name" value="Gln_synth/guanido_kin_cat_dom"/>
</dbReference>
<evidence type="ECO:0000256" key="3">
    <source>
        <dbReference type="ARBA" id="ARBA00012220"/>
    </source>
</evidence>
<keyword evidence="12" id="KW-1185">Reference proteome</keyword>
<dbReference type="Gene3D" id="1.10.150.710">
    <property type="entry name" value="Glutamate cysteine ligase subdomain"/>
    <property type="match status" value="1"/>
</dbReference>
<dbReference type="STRING" id="36022.A0A1V2LCM2"/>
<evidence type="ECO:0000256" key="2">
    <source>
        <dbReference type="ARBA" id="ARBA00008100"/>
    </source>
</evidence>